<dbReference type="PANTHER" id="PTHR22926">
    <property type="entry name" value="PHOSPHO-N-ACETYLMURAMOYL-PENTAPEPTIDE-TRANSFERASE"/>
    <property type="match status" value="1"/>
</dbReference>
<dbReference type="EMBL" id="BAABJX010000007">
    <property type="protein sequence ID" value="GAA4822826.1"/>
    <property type="molecule type" value="Genomic_DNA"/>
</dbReference>
<dbReference type="InterPro" id="IPR003524">
    <property type="entry name" value="PNAcMuramoyl-5peptid_Trfase"/>
</dbReference>
<evidence type="ECO:0000256" key="4">
    <source>
        <dbReference type="ARBA" id="ARBA00022679"/>
    </source>
</evidence>
<evidence type="ECO:0000313" key="15">
    <source>
        <dbReference type="Proteomes" id="UP001500298"/>
    </source>
</evidence>
<evidence type="ECO:0000256" key="7">
    <source>
        <dbReference type="ARBA" id="ARBA00022984"/>
    </source>
</evidence>
<evidence type="ECO:0000256" key="9">
    <source>
        <dbReference type="ARBA" id="ARBA00023136"/>
    </source>
</evidence>
<dbReference type="NCBIfam" id="TIGR00445">
    <property type="entry name" value="mraY"/>
    <property type="match status" value="1"/>
</dbReference>
<keyword evidence="7 12" id="KW-0573">Peptidoglycan synthesis</keyword>
<feature type="transmembrane region" description="Helical" evidence="12">
    <location>
        <begin position="98"/>
        <end position="116"/>
    </location>
</feature>
<evidence type="ECO:0000256" key="13">
    <source>
        <dbReference type="NCBIfam" id="TIGR00445"/>
    </source>
</evidence>
<keyword evidence="6 12" id="KW-0133">Cell shape</keyword>
<comment type="caution">
    <text evidence="14">The sequence shown here is derived from an EMBL/GenBank/DDBJ whole genome shotgun (WGS) entry which is preliminary data.</text>
</comment>
<evidence type="ECO:0000256" key="2">
    <source>
        <dbReference type="ARBA" id="ARBA00005583"/>
    </source>
</evidence>
<feature type="transmembrane region" description="Helical" evidence="12">
    <location>
        <begin position="279"/>
        <end position="296"/>
    </location>
</feature>
<dbReference type="InterPro" id="IPR018480">
    <property type="entry name" value="PNAcMuramoyl-5peptid_Trfase_CS"/>
</dbReference>
<dbReference type="Pfam" id="PF00953">
    <property type="entry name" value="Glycos_transf_4"/>
    <property type="match status" value="1"/>
</dbReference>
<sequence>MLYHLFEYLQSHSDLPGAGLFKYITFRAMVAAVTSVLFATIFGKRIIQMLQKMQMGEIVRDLGLEGQMQKQGTPTMGGLIIIGAIAVPVLLLADLTNIYIQLLLVSLIWTGIIGFVDDYLKKIKRNKEGLPGKLKIVGQVGLGLIVGVTMIMHDDIVVREFFDHVDISMSITQLQAGKDYQDIKALVTTFPFLKGYELDYHSLIPGGVDMLTNIFYVILVIIIVTAVSNGANITDGLDGLAAGSSGIIGFALAIFAYVSGNMIFADYLNIMYIPNTGEVAIFCAAFLGACIGFLWYNSFPAQVFMGDTGSLSLGGVIAVLAIILRKELMLPILCGVFLIENLSVIMQVGYFKYTRKKFGEGKRIFRMSPIHHHYQLGGIPEPKIVNRFWIVGLILATVTIATLKIR</sequence>
<evidence type="ECO:0000256" key="5">
    <source>
        <dbReference type="ARBA" id="ARBA00022692"/>
    </source>
</evidence>
<keyword evidence="12" id="KW-0479">Metal-binding</keyword>
<dbReference type="CDD" id="cd06852">
    <property type="entry name" value="GT_MraY"/>
    <property type="match status" value="1"/>
</dbReference>
<feature type="transmembrane region" description="Helical" evidence="12">
    <location>
        <begin position="330"/>
        <end position="353"/>
    </location>
</feature>
<dbReference type="PROSITE" id="PS01348">
    <property type="entry name" value="MRAY_2"/>
    <property type="match status" value="1"/>
</dbReference>
<feature type="transmembrane region" description="Helical" evidence="12">
    <location>
        <begin position="388"/>
        <end position="405"/>
    </location>
</feature>
<comment type="cofactor">
    <cofactor evidence="12">
        <name>Mg(2+)</name>
        <dbReference type="ChEBI" id="CHEBI:18420"/>
    </cofactor>
</comment>
<evidence type="ECO:0000256" key="3">
    <source>
        <dbReference type="ARBA" id="ARBA00022618"/>
    </source>
</evidence>
<proteinExistence type="inferred from homology"/>
<comment type="catalytic activity">
    <reaction evidence="12">
        <text>UDP-N-acetyl-alpha-D-muramoyl-L-alanyl-gamma-D-glutamyl-meso-2,6-diaminopimeloyl-D-alanyl-D-alanine + di-trans,octa-cis-undecaprenyl phosphate = di-trans,octa-cis-undecaprenyl diphospho-N-acetyl-alpha-D-muramoyl-L-alanyl-D-glutamyl-meso-2,6-diaminopimeloyl-D-alanyl-D-alanine + UMP</text>
        <dbReference type="Rhea" id="RHEA:28386"/>
        <dbReference type="ChEBI" id="CHEBI:57865"/>
        <dbReference type="ChEBI" id="CHEBI:60392"/>
        <dbReference type="ChEBI" id="CHEBI:61386"/>
        <dbReference type="ChEBI" id="CHEBI:61387"/>
        <dbReference type="EC" id="2.7.8.13"/>
    </reaction>
</comment>
<dbReference type="PROSITE" id="PS01347">
    <property type="entry name" value="MRAY_1"/>
    <property type="match status" value="1"/>
</dbReference>
<feature type="transmembrane region" description="Helical" evidence="12">
    <location>
        <begin position="303"/>
        <end position="324"/>
    </location>
</feature>
<keyword evidence="3 12" id="KW-0132">Cell division</keyword>
<feature type="transmembrane region" description="Helical" evidence="12">
    <location>
        <begin position="240"/>
        <end position="259"/>
    </location>
</feature>
<evidence type="ECO:0000256" key="1">
    <source>
        <dbReference type="ARBA" id="ARBA00004141"/>
    </source>
</evidence>
<keyword evidence="12" id="KW-0460">Magnesium</keyword>
<feature type="transmembrane region" description="Helical" evidence="12">
    <location>
        <begin position="210"/>
        <end position="228"/>
    </location>
</feature>
<comment type="function">
    <text evidence="12">Catalyzes the initial step of the lipid cycle reactions in the biosynthesis of the cell wall peptidoglycan: transfers peptidoglycan precursor phospho-MurNAc-pentapeptide from UDP-MurNAc-pentapeptide onto the lipid carrier undecaprenyl phosphate, yielding undecaprenyl-pyrophosphoryl-MurNAc-pentapeptide, known as lipid I.</text>
</comment>
<keyword evidence="12" id="KW-1003">Cell membrane</keyword>
<gene>
    <name evidence="12 14" type="primary">mraY</name>
    <name evidence="14" type="ORF">GCM10023331_04010</name>
</gene>
<accession>A0ABP9CZD7</accession>
<dbReference type="Pfam" id="PF10555">
    <property type="entry name" value="MraY_sig1"/>
    <property type="match status" value="1"/>
</dbReference>
<keyword evidence="4 12" id="KW-0808">Transferase</keyword>
<feature type="transmembrane region" description="Helical" evidence="12">
    <location>
        <begin position="136"/>
        <end position="153"/>
    </location>
</feature>
<dbReference type="EC" id="2.7.8.13" evidence="12 13"/>
<protein>
    <recommendedName>
        <fullName evidence="12 13">Phospho-N-acetylmuramoyl-pentapeptide-transferase</fullName>
        <ecNumber evidence="12 13">2.7.8.13</ecNumber>
    </recommendedName>
    <alternativeName>
        <fullName evidence="12">UDP-MurNAc-pentapeptide phosphotransferase</fullName>
    </alternativeName>
</protein>
<evidence type="ECO:0000313" key="14">
    <source>
        <dbReference type="EMBL" id="GAA4822826.1"/>
    </source>
</evidence>
<comment type="pathway">
    <text evidence="12">Cell wall biogenesis; peptidoglycan biosynthesis.</text>
</comment>
<keyword evidence="10 12" id="KW-0131">Cell cycle</keyword>
<dbReference type="PANTHER" id="PTHR22926:SF5">
    <property type="entry name" value="PHOSPHO-N-ACETYLMURAMOYL-PENTAPEPTIDE-TRANSFERASE HOMOLOG"/>
    <property type="match status" value="1"/>
</dbReference>
<comment type="similarity">
    <text evidence="2 12">Belongs to the glycosyltransferase 4 family. MraY subfamily.</text>
</comment>
<comment type="subcellular location">
    <subcellularLocation>
        <location evidence="12">Cell membrane</location>
        <topology evidence="12">Multi-pass membrane protein</topology>
    </subcellularLocation>
    <subcellularLocation>
        <location evidence="1">Membrane</location>
        <topology evidence="1">Multi-pass membrane protein</topology>
    </subcellularLocation>
</comment>
<dbReference type="Proteomes" id="UP001500298">
    <property type="component" value="Unassembled WGS sequence"/>
</dbReference>
<evidence type="ECO:0000256" key="6">
    <source>
        <dbReference type="ARBA" id="ARBA00022960"/>
    </source>
</evidence>
<evidence type="ECO:0000256" key="10">
    <source>
        <dbReference type="ARBA" id="ARBA00023306"/>
    </source>
</evidence>
<keyword evidence="9 12" id="KW-0472">Membrane</keyword>
<evidence type="ECO:0000256" key="8">
    <source>
        <dbReference type="ARBA" id="ARBA00022989"/>
    </source>
</evidence>
<reference evidence="15" key="1">
    <citation type="journal article" date="2019" name="Int. J. Syst. Evol. Microbiol.">
        <title>The Global Catalogue of Microorganisms (GCM) 10K type strain sequencing project: providing services to taxonomists for standard genome sequencing and annotation.</title>
        <authorList>
            <consortium name="The Broad Institute Genomics Platform"/>
            <consortium name="The Broad Institute Genome Sequencing Center for Infectious Disease"/>
            <person name="Wu L."/>
            <person name="Ma J."/>
        </authorList>
    </citation>
    <scope>NUCLEOTIDE SEQUENCE [LARGE SCALE GENOMIC DNA]</scope>
    <source>
        <strain evidence="15">JCM 18326</strain>
    </source>
</reference>
<evidence type="ECO:0000256" key="11">
    <source>
        <dbReference type="ARBA" id="ARBA00023316"/>
    </source>
</evidence>
<keyword evidence="8 12" id="KW-1133">Transmembrane helix</keyword>
<dbReference type="RefSeq" id="WP_345368763.1">
    <property type="nucleotide sequence ID" value="NZ_BAABJX010000007.1"/>
</dbReference>
<evidence type="ECO:0000256" key="12">
    <source>
        <dbReference type="HAMAP-Rule" id="MF_00038"/>
    </source>
</evidence>
<organism evidence="14 15">
    <name type="scientific">Algivirga pacifica</name>
    <dbReference type="NCBI Taxonomy" id="1162670"/>
    <lineage>
        <taxon>Bacteria</taxon>
        <taxon>Pseudomonadati</taxon>
        <taxon>Bacteroidota</taxon>
        <taxon>Cytophagia</taxon>
        <taxon>Cytophagales</taxon>
        <taxon>Flammeovirgaceae</taxon>
        <taxon>Algivirga</taxon>
    </lineage>
</organism>
<feature type="transmembrane region" description="Helical" evidence="12">
    <location>
        <begin position="75"/>
        <end position="92"/>
    </location>
</feature>
<dbReference type="HAMAP" id="MF_00038">
    <property type="entry name" value="MraY"/>
    <property type="match status" value="1"/>
</dbReference>
<keyword evidence="11 12" id="KW-0961">Cell wall biogenesis/degradation</keyword>
<keyword evidence="15" id="KW-1185">Reference proteome</keyword>
<name>A0ABP9CZD7_9BACT</name>
<feature type="transmembrane region" description="Helical" evidence="12">
    <location>
        <begin position="20"/>
        <end position="43"/>
    </location>
</feature>
<keyword evidence="5 12" id="KW-0812">Transmembrane</keyword>
<dbReference type="InterPro" id="IPR000715">
    <property type="entry name" value="Glycosyl_transferase_4"/>
</dbReference>